<dbReference type="InterPro" id="IPR011033">
    <property type="entry name" value="PRC_barrel-like_sf"/>
</dbReference>
<dbReference type="STRING" id="579137.Metvu_0930"/>
<dbReference type="InterPro" id="IPR027275">
    <property type="entry name" value="PRC-brl_dom"/>
</dbReference>
<feature type="domain" description="PRC-barrel" evidence="1">
    <location>
        <begin position="2"/>
        <end position="77"/>
    </location>
</feature>
<dbReference type="RefSeq" id="WP_015733008.1">
    <property type="nucleotide sequence ID" value="NC_013407.1"/>
</dbReference>
<dbReference type="Pfam" id="PF05239">
    <property type="entry name" value="PRC"/>
    <property type="match status" value="1"/>
</dbReference>
<dbReference type="PANTHER" id="PTHR38137">
    <property type="entry name" value="PRC-BARREL DOMAIN PROTEIN"/>
    <property type="match status" value="1"/>
</dbReference>
<dbReference type="AlphaFoldDB" id="C9RGT6"/>
<dbReference type="KEGG" id="mvu:Metvu_0930"/>
<keyword evidence="3" id="KW-1185">Reference proteome</keyword>
<dbReference type="OrthoDB" id="85079at2157"/>
<reference evidence="2" key="1">
    <citation type="submission" date="2009-10" db="EMBL/GenBank/DDBJ databases">
        <title>Complete sequence of chromosome of Methanocaldococcus vulcanius M7.</title>
        <authorList>
            <consortium name="US DOE Joint Genome Institute"/>
            <person name="Lucas S."/>
            <person name="Copeland A."/>
            <person name="Lapidus A."/>
            <person name="Glavina del Rio T."/>
            <person name="Dalin E."/>
            <person name="Tice H."/>
            <person name="Bruce D."/>
            <person name="Goodwin L."/>
            <person name="Pitluck S."/>
            <person name="Lcollab F.I."/>
            <person name="Brettin T."/>
            <person name="Detter J.C."/>
            <person name="Han C."/>
            <person name="Tapia R."/>
            <person name="Kuske C.R."/>
            <person name="Schmutz J."/>
            <person name="Larimer F."/>
            <person name="Land M."/>
            <person name="Hauser L."/>
            <person name="Kyrpides N."/>
            <person name="Ovchinikova G."/>
            <person name="Sieprawska-Lupa M."/>
            <person name="Whitman W.B."/>
            <person name="Woyke T."/>
        </authorList>
    </citation>
    <scope>NUCLEOTIDE SEQUENCE [LARGE SCALE GENOMIC DNA]</scope>
    <source>
        <strain evidence="2">M7</strain>
    </source>
</reference>
<dbReference type="GeneID" id="8513267"/>
<dbReference type="Gene3D" id="2.30.30.240">
    <property type="entry name" value="PRC-barrel domain"/>
    <property type="match status" value="1"/>
</dbReference>
<dbReference type="eggNOG" id="arCOG02155">
    <property type="taxonomic scope" value="Archaea"/>
</dbReference>
<name>C9RGT6_METVM</name>
<dbReference type="PANTHER" id="PTHR38137:SF2">
    <property type="entry name" value="PRC-BARREL DOMAIN-CONTAINING PROTEIN"/>
    <property type="match status" value="1"/>
</dbReference>
<evidence type="ECO:0000313" key="3">
    <source>
        <dbReference type="Proteomes" id="UP000002063"/>
    </source>
</evidence>
<evidence type="ECO:0000259" key="1">
    <source>
        <dbReference type="Pfam" id="PF05239"/>
    </source>
</evidence>
<dbReference type="EMBL" id="CP001787">
    <property type="protein sequence ID" value="ACX72788.1"/>
    <property type="molecule type" value="Genomic_DNA"/>
</dbReference>
<dbReference type="SUPFAM" id="SSF50346">
    <property type="entry name" value="PRC-barrel domain"/>
    <property type="match status" value="1"/>
</dbReference>
<protein>
    <submittedName>
        <fullName evidence="2">PRC-barrel domain protein</fullName>
    </submittedName>
</protein>
<proteinExistence type="predicted"/>
<gene>
    <name evidence="2" type="ordered locus">Metvu_0930</name>
</gene>
<sequence length="89" mass="10045">MERMPAKLLFERTVIGNKGSVMGKVKDIVFDEKVGRLVSLEIEPSEHSPVMREEGKNVLLPYKLVVAIKDVVVIDESNLNRINIRVADQ</sequence>
<dbReference type="HOGENOM" id="CLU_174517_0_0_2"/>
<accession>C9RGT6</accession>
<evidence type="ECO:0000313" key="2">
    <source>
        <dbReference type="EMBL" id="ACX72788.1"/>
    </source>
</evidence>
<dbReference type="Proteomes" id="UP000002063">
    <property type="component" value="Chromosome"/>
</dbReference>
<organism evidence="2 3">
    <name type="scientific">Methanocaldococcus vulcanius (strain ATCC 700851 / DSM 12094 / M7)</name>
    <name type="common">Methanococcus vulcanius</name>
    <dbReference type="NCBI Taxonomy" id="579137"/>
    <lineage>
        <taxon>Archaea</taxon>
        <taxon>Methanobacteriati</taxon>
        <taxon>Methanobacteriota</taxon>
        <taxon>Methanomada group</taxon>
        <taxon>Methanococci</taxon>
        <taxon>Methanococcales</taxon>
        <taxon>Methanocaldococcaceae</taxon>
        <taxon>Methanocaldococcus</taxon>
    </lineage>
</organism>